<evidence type="ECO:0000313" key="2">
    <source>
        <dbReference type="EMBL" id="THU91058.1"/>
    </source>
</evidence>
<sequence length="126" mass="14562">GYCFGAPYVLEWTTTREIIVGAFAHPALDHFRATESFFLFSRTRLKTDHTFPLPARRRAEDLLIEAKAQYHIQVCSGVAHGFALRGDPNIPDARWVKEESDSCVVRWFNLRNDVNRKKLMAINRKI</sequence>
<dbReference type="OrthoDB" id="1393670at2759"/>
<dbReference type="AlphaFoldDB" id="A0A4S8LQE1"/>
<evidence type="ECO:0000313" key="3">
    <source>
        <dbReference type="Proteomes" id="UP000297245"/>
    </source>
</evidence>
<reference evidence="2 3" key="1">
    <citation type="journal article" date="2019" name="Nat. Ecol. Evol.">
        <title>Megaphylogeny resolves global patterns of mushroom evolution.</title>
        <authorList>
            <person name="Varga T."/>
            <person name="Krizsan K."/>
            <person name="Foldi C."/>
            <person name="Dima B."/>
            <person name="Sanchez-Garcia M."/>
            <person name="Sanchez-Ramirez S."/>
            <person name="Szollosi G.J."/>
            <person name="Szarkandi J.G."/>
            <person name="Papp V."/>
            <person name="Albert L."/>
            <person name="Andreopoulos W."/>
            <person name="Angelini C."/>
            <person name="Antonin V."/>
            <person name="Barry K.W."/>
            <person name="Bougher N.L."/>
            <person name="Buchanan P."/>
            <person name="Buyck B."/>
            <person name="Bense V."/>
            <person name="Catcheside P."/>
            <person name="Chovatia M."/>
            <person name="Cooper J."/>
            <person name="Damon W."/>
            <person name="Desjardin D."/>
            <person name="Finy P."/>
            <person name="Geml J."/>
            <person name="Haridas S."/>
            <person name="Hughes K."/>
            <person name="Justo A."/>
            <person name="Karasinski D."/>
            <person name="Kautmanova I."/>
            <person name="Kiss B."/>
            <person name="Kocsube S."/>
            <person name="Kotiranta H."/>
            <person name="LaButti K.M."/>
            <person name="Lechner B.E."/>
            <person name="Liimatainen K."/>
            <person name="Lipzen A."/>
            <person name="Lukacs Z."/>
            <person name="Mihaltcheva S."/>
            <person name="Morgado L.N."/>
            <person name="Niskanen T."/>
            <person name="Noordeloos M.E."/>
            <person name="Ohm R.A."/>
            <person name="Ortiz-Santana B."/>
            <person name="Ovrebo C."/>
            <person name="Racz N."/>
            <person name="Riley R."/>
            <person name="Savchenko A."/>
            <person name="Shiryaev A."/>
            <person name="Soop K."/>
            <person name="Spirin V."/>
            <person name="Szebenyi C."/>
            <person name="Tomsovsky M."/>
            <person name="Tulloss R.E."/>
            <person name="Uehling J."/>
            <person name="Grigoriev I.V."/>
            <person name="Vagvolgyi C."/>
            <person name="Papp T."/>
            <person name="Martin F.M."/>
            <person name="Miettinen O."/>
            <person name="Hibbett D.S."/>
            <person name="Nagy L.G."/>
        </authorList>
    </citation>
    <scope>NUCLEOTIDE SEQUENCE [LARGE SCALE GENOMIC DNA]</scope>
    <source>
        <strain evidence="2 3">CBS 962.96</strain>
    </source>
</reference>
<protein>
    <recommendedName>
        <fullName evidence="1">Dienelactone hydrolase domain-containing protein</fullName>
    </recommendedName>
</protein>
<keyword evidence="3" id="KW-1185">Reference proteome</keyword>
<evidence type="ECO:0000259" key="1">
    <source>
        <dbReference type="Pfam" id="PF01738"/>
    </source>
</evidence>
<organism evidence="2 3">
    <name type="scientific">Dendrothele bispora (strain CBS 962.96)</name>
    <dbReference type="NCBI Taxonomy" id="1314807"/>
    <lineage>
        <taxon>Eukaryota</taxon>
        <taxon>Fungi</taxon>
        <taxon>Dikarya</taxon>
        <taxon>Basidiomycota</taxon>
        <taxon>Agaricomycotina</taxon>
        <taxon>Agaricomycetes</taxon>
        <taxon>Agaricomycetidae</taxon>
        <taxon>Agaricales</taxon>
        <taxon>Agaricales incertae sedis</taxon>
        <taxon>Dendrothele</taxon>
    </lineage>
</organism>
<dbReference type="InterPro" id="IPR002925">
    <property type="entry name" value="Dienelactn_hydro"/>
</dbReference>
<dbReference type="GO" id="GO:0016787">
    <property type="term" value="F:hydrolase activity"/>
    <property type="evidence" value="ECO:0007669"/>
    <property type="project" value="InterPro"/>
</dbReference>
<feature type="domain" description="Dienelactone hydrolase" evidence="1">
    <location>
        <begin position="1"/>
        <end position="109"/>
    </location>
</feature>
<dbReference type="Gene3D" id="3.40.50.1820">
    <property type="entry name" value="alpha/beta hydrolase"/>
    <property type="match status" value="1"/>
</dbReference>
<dbReference type="InterPro" id="IPR029058">
    <property type="entry name" value="AB_hydrolase_fold"/>
</dbReference>
<gene>
    <name evidence="2" type="ORF">K435DRAFT_674892</name>
</gene>
<dbReference type="EMBL" id="ML179317">
    <property type="protein sequence ID" value="THU91058.1"/>
    <property type="molecule type" value="Genomic_DNA"/>
</dbReference>
<dbReference type="Pfam" id="PF01738">
    <property type="entry name" value="DLH"/>
    <property type="match status" value="1"/>
</dbReference>
<accession>A0A4S8LQE1</accession>
<name>A0A4S8LQE1_DENBC</name>
<feature type="non-terminal residue" evidence="2">
    <location>
        <position position="1"/>
    </location>
</feature>
<dbReference type="Proteomes" id="UP000297245">
    <property type="component" value="Unassembled WGS sequence"/>
</dbReference>
<proteinExistence type="predicted"/>